<reference evidence="2 3" key="1">
    <citation type="submission" date="2018-06" db="EMBL/GenBank/DDBJ databases">
        <authorList>
            <consortium name="Pathogen Informatics"/>
            <person name="Doyle S."/>
        </authorList>
    </citation>
    <scope>NUCLEOTIDE SEQUENCE [LARGE SCALE GENOMIC DNA]</scope>
    <source>
        <strain evidence="2 3">NCTC11388</strain>
    </source>
</reference>
<dbReference type="EMBL" id="UGYW01000002">
    <property type="protein sequence ID" value="SUJ07940.1"/>
    <property type="molecule type" value="Genomic_DNA"/>
</dbReference>
<evidence type="ECO:0000313" key="2">
    <source>
        <dbReference type="EMBL" id="SUJ07940.1"/>
    </source>
</evidence>
<feature type="transmembrane region" description="Helical" evidence="1">
    <location>
        <begin position="379"/>
        <end position="400"/>
    </location>
</feature>
<evidence type="ECO:0008006" key="4">
    <source>
        <dbReference type="Google" id="ProtNLM"/>
    </source>
</evidence>
<name>A0A380BWJ6_SPHSI</name>
<dbReference type="Proteomes" id="UP000254893">
    <property type="component" value="Unassembled WGS sequence"/>
</dbReference>
<dbReference type="AlphaFoldDB" id="A0A380BWJ6"/>
<accession>A0A380BWJ6</accession>
<dbReference type="RefSeq" id="WP_115169899.1">
    <property type="nucleotide sequence ID" value="NZ_UGYW01000002.1"/>
</dbReference>
<gene>
    <name evidence="2" type="ORF">NCTC11388_01850</name>
</gene>
<proteinExistence type="predicted"/>
<protein>
    <recommendedName>
        <fullName evidence="4">DUF3999 domain-containing protein</fullName>
    </recommendedName>
</protein>
<organism evidence="2 3">
    <name type="scientific">Sphingobacterium spiritivorum</name>
    <name type="common">Flavobacterium spiritivorum</name>
    <dbReference type="NCBI Taxonomy" id="258"/>
    <lineage>
        <taxon>Bacteria</taxon>
        <taxon>Pseudomonadati</taxon>
        <taxon>Bacteroidota</taxon>
        <taxon>Sphingobacteriia</taxon>
        <taxon>Sphingobacteriales</taxon>
        <taxon>Sphingobacteriaceae</taxon>
        <taxon>Sphingobacterium</taxon>
    </lineage>
</organism>
<keyword evidence="1" id="KW-1133">Transmembrane helix</keyword>
<evidence type="ECO:0000313" key="3">
    <source>
        <dbReference type="Proteomes" id="UP000254893"/>
    </source>
</evidence>
<sequence length="406" mass="45534">MKRIVSIFLGCLFAVIHVYGQQYSATLEGNKKEGYYQFKIPSGIRSVIGNDISKIRIRDNGGQEVPFVKFVYASAGDKFIPLTIVKREIIADSVTTLVIKNTKVETWTSFSLRIANSNSSKRYTLTGSNDSVNWFSLSENQLLDNLVGSDQTFKDQEITFPLNNYRYLKIMIRDKGSSPINVLEAGRYESVKTAANYQPIQGGKFDMKSENKNSILHVILPDFQIVDYVSLSVSDPKLYQRKVSVLANQLVQVKRNRWEDQLVEIGQYELSPANTHIVIPSLFVKDFYIQIENLDSPPLRIDSLSLGQAALNIVTNLAAGKQYSIVIDSAYKAPDYDLSLFKNNANDQLPVLTVNKLKSITPGSGAIKNEAWKKTFGNILLWGGMVIAIIVICYFAIGFLKDVNKK</sequence>
<keyword evidence="1" id="KW-0472">Membrane</keyword>
<evidence type="ECO:0000256" key="1">
    <source>
        <dbReference type="SAM" id="Phobius"/>
    </source>
</evidence>
<keyword evidence="1" id="KW-0812">Transmembrane</keyword>